<evidence type="ECO:0000256" key="6">
    <source>
        <dbReference type="ARBA" id="ARBA00022847"/>
    </source>
</evidence>
<feature type="transmembrane region" description="Helical" evidence="11">
    <location>
        <begin position="174"/>
        <end position="194"/>
    </location>
</feature>
<sequence length="663" mass="74799">MKENSSIPNTGHSLVNNHSKITFATLLVALGIIYGDIGTSPLYTFKAIIGKREISELLVLGGVSCVFWTLVLQTTIKYVWLTLKADNQGEGGIFSLYSLVRRYGKKLVIPTMIGAAALLADGMITPAVSVTSAIEGLEKINGLKHIPVVPVVIAVVSLVFFLQRFGSHKMGKAFGPVMMIWFSVLLAIGLFQVVQSPSVIRALNPYYAYELLTHYPQGFWLLGAVFLCTTGAEALYSDLGHCGKDNIRITWAFVKLCLIVNYLGQASWLLNHGGLHLNGRNPFFEMMPEWFLIPGIVIATLAAIVASQALISGSFTLINEAINLNFWQRVGVKQPSDTKGQIYIPSVNNLLWIGCVLVILYFQDSSHMEAAYGLAITLAMITTTVLLSYFLLFKLKWNKLLVLLFLAVFLLIELSFFVANVVKFQEGGYITVIAGGIFFFVMYVSYFARKINSSYTKFEDLGKYAHTIAELSNDESIPKFTTHLIYLTKADRRDQIEARIIRSIFDKKPKRADVYWFFHINRTNNPYTLNYEVSELVDDKVIKIVLNIGFRIQPKTELYFEKVIDDLIANKELNLHLRNNGSTKYNPSIDFKFIVLQAYLSVDNEFAIKESITLKSYFFLKQFAQKDEQAFGLDRNDVLIEHIPLVYQPVKAFDLKRKITDRS</sequence>
<feature type="transmembrane region" description="Helical" evidence="11">
    <location>
        <begin position="57"/>
        <end position="80"/>
    </location>
</feature>
<evidence type="ECO:0000256" key="10">
    <source>
        <dbReference type="ARBA" id="ARBA00023136"/>
    </source>
</evidence>
<name>A0A5M6CX04_9FLAO</name>
<feature type="transmembrane region" description="Helical" evidence="11">
    <location>
        <begin position="107"/>
        <end position="125"/>
    </location>
</feature>
<feature type="domain" description="K+ potassium transporter integral membrane" evidence="12">
    <location>
        <begin position="27"/>
        <end position="456"/>
    </location>
</feature>
<dbReference type="PANTHER" id="PTHR30540:SF83">
    <property type="entry name" value="K+ POTASSIUM TRANSPORTER"/>
    <property type="match status" value="1"/>
</dbReference>
<keyword evidence="4 11" id="KW-0633">Potassium transport</keyword>
<dbReference type="InterPro" id="IPR003855">
    <property type="entry name" value="K+_transporter"/>
</dbReference>
<keyword evidence="3 11" id="KW-1003">Cell membrane</keyword>
<dbReference type="GO" id="GO:0015293">
    <property type="term" value="F:symporter activity"/>
    <property type="evidence" value="ECO:0007669"/>
    <property type="project" value="UniProtKB-UniRule"/>
</dbReference>
<comment type="similarity">
    <text evidence="11">Belongs to the HAK/KUP transporter (TC 2.A.72) family.</text>
</comment>
<feature type="transmembrane region" description="Helical" evidence="11">
    <location>
        <begin position="214"/>
        <end position="237"/>
    </location>
</feature>
<dbReference type="GO" id="GO:0005886">
    <property type="term" value="C:plasma membrane"/>
    <property type="evidence" value="ECO:0007669"/>
    <property type="project" value="UniProtKB-SubCell"/>
</dbReference>
<comment type="caution">
    <text evidence="14">The sequence shown here is derived from an EMBL/GenBank/DDBJ whole genome shotgun (WGS) entry which is preliminary data.</text>
</comment>
<evidence type="ECO:0000256" key="4">
    <source>
        <dbReference type="ARBA" id="ARBA00022538"/>
    </source>
</evidence>
<organism evidence="14 15">
    <name type="scientific">Paenimyroides baculatum</name>
    <dbReference type="NCBI Taxonomy" id="2608000"/>
    <lineage>
        <taxon>Bacteria</taxon>
        <taxon>Pseudomonadati</taxon>
        <taxon>Bacteroidota</taxon>
        <taxon>Flavobacteriia</taxon>
        <taxon>Flavobacteriales</taxon>
        <taxon>Flavobacteriaceae</taxon>
        <taxon>Paenimyroides</taxon>
    </lineage>
</organism>
<keyword evidence="9 11" id="KW-0406">Ion transport</keyword>
<accession>A0A5M6CX04</accession>
<evidence type="ECO:0000256" key="11">
    <source>
        <dbReference type="HAMAP-Rule" id="MF_01522"/>
    </source>
</evidence>
<feature type="transmembrane region" description="Helical" evidence="11">
    <location>
        <begin position="21"/>
        <end position="37"/>
    </location>
</feature>
<dbReference type="Pfam" id="PF22776">
    <property type="entry name" value="K_trans_C"/>
    <property type="match status" value="1"/>
</dbReference>
<dbReference type="EMBL" id="VWSG01000002">
    <property type="protein sequence ID" value="KAA5537769.1"/>
    <property type="molecule type" value="Genomic_DNA"/>
</dbReference>
<comment type="catalytic activity">
    <reaction evidence="11">
        <text>K(+)(in) + H(+)(in) = K(+)(out) + H(+)(out)</text>
        <dbReference type="Rhea" id="RHEA:28490"/>
        <dbReference type="ChEBI" id="CHEBI:15378"/>
        <dbReference type="ChEBI" id="CHEBI:29103"/>
    </reaction>
</comment>
<evidence type="ECO:0000256" key="9">
    <source>
        <dbReference type="ARBA" id="ARBA00023065"/>
    </source>
</evidence>
<evidence type="ECO:0000313" key="14">
    <source>
        <dbReference type="EMBL" id="KAA5537769.1"/>
    </source>
</evidence>
<keyword evidence="6 11" id="KW-0769">Symport</keyword>
<dbReference type="InterPro" id="IPR023051">
    <property type="entry name" value="Kup"/>
</dbReference>
<feature type="transmembrane region" description="Helical" evidence="11">
    <location>
        <begin position="145"/>
        <end position="162"/>
    </location>
</feature>
<feature type="domain" description="K+ potassium transporter C-terminal" evidence="13">
    <location>
        <begin position="482"/>
        <end position="639"/>
    </location>
</feature>
<dbReference type="HAMAP" id="MF_01522">
    <property type="entry name" value="Kup"/>
    <property type="match status" value="1"/>
</dbReference>
<dbReference type="Proteomes" id="UP000325141">
    <property type="component" value="Unassembled WGS sequence"/>
</dbReference>
<evidence type="ECO:0000256" key="2">
    <source>
        <dbReference type="ARBA" id="ARBA00022448"/>
    </source>
</evidence>
<dbReference type="GO" id="GO:0015079">
    <property type="term" value="F:potassium ion transmembrane transporter activity"/>
    <property type="evidence" value="ECO:0007669"/>
    <property type="project" value="UniProtKB-UniRule"/>
</dbReference>
<evidence type="ECO:0000256" key="7">
    <source>
        <dbReference type="ARBA" id="ARBA00022958"/>
    </source>
</evidence>
<evidence type="ECO:0000256" key="3">
    <source>
        <dbReference type="ARBA" id="ARBA00022475"/>
    </source>
</evidence>
<feature type="transmembrane region" description="Helical" evidence="11">
    <location>
        <begin position="342"/>
        <end position="362"/>
    </location>
</feature>
<dbReference type="InterPro" id="IPR053952">
    <property type="entry name" value="K_trans_C"/>
</dbReference>
<dbReference type="InterPro" id="IPR053951">
    <property type="entry name" value="K_trans_N"/>
</dbReference>
<keyword evidence="15" id="KW-1185">Reference proteome</keyword>
<evidence type="ECO:0000259" key="12">
    <source>
        <dbReference type="Pfam" id="PF02705"/>
    </source>
</evidence>
<reference evidence="14 15" key="1">
    <citation type="submission" date="2019-09" db="EMBL/GenBank/DDBJ databases">
        <title>Genome sequence and assembly of Flavobacterium sp.</title>
        <authorList>
            <person name="Chhetri G."/>
        </authorList>
    </citation>
    <scope>NUCLEOTIDE SEQUENCE [LARGE SCALE GENOMIC DNA]</scope>
    <source>
        <strain evidence="14 15">SNL9</strain>
    </source>
</reference>
<keyword evidence="10 11" id="KW-0472">Membrane</keyword>
<evidence type="ECO:0000313" key="15">
    <source>
        <dbReference type="Proteomes" id="UP000325141"/>
    </source>
</evidence>
<feature type="transmembrane region" description="Helical" evidence="11">
    <location>
        <begin position="428"/>
        <end position="448"/>
    </location>
</feature>
<feature type="transmembrane region" description="Helical" evidence="11">
    <location>
        <begin position="400"/>
        <end position="422"/>
    </location>
</feature>
<comment type="function">
    <text evidence="11">Transport of potassium into the cell. Likely operates as a K(+):H(+) symporter.</text>
</comment>
<keyword evidence="2 11" id="KW-0813">Transport</keyword>
<dbReference type="RefSeq" id="WP_150010358.1">
    <property type="nucleotide sequence ID" value="NZ_VWSG01000002.1"/>
</dbReference>
<evidence type="ECO:0000256" key="8">
    <source>
        <dbReference type="ARBA" id="ARBA00022989"/>
    </source>
</evidence>
<keyword evidence="7 11" id="KW-0630">Potassium</keyword>
<feature type="transmembrane region" description="Helical" evidence="11">
    <location>
        <begin position="290"/>
        <end position="311"/>
    </location>
</feature>
<keyword evidence="5 11" id="KW-0812">Transmembrane</keyword>
<comment type="subcellular location">
    <subcellularLocation>
        <location evidence="11">Cell membrane</location>
        <topology evidence="11">Multi-pass membrane protein</topology>
    </subcellularLocation>
    <subcellularLocation>
        <location evidence="1">Membrane</location>
        <topology evidence="1">Multi-pass membrane protein</topology>
    </subcellularLocation>
</comment>
<evidence type="ECO:0000256" key="1">
    <source>
        <dbReference type="ARBA" id="ARBA00004141"/>
    </source>
</evidence>
<gene>
    <name evidence="11" type="primary">kup</name>
    <name evidence="14" type="ORF">F0460_03645</name>
</gene>
<protein>
    <recommendedName>
        <fullName evidence="11">Probable potassium transport system protein Kup</fullName>
    </recommendedName>
</protein>
<dbReference type="PANTHER" id="PTHR30540">
    <property type="entry name" value="OSMOTIC STRESS POTASSIUM TRANSPORTER"/>
    <property type="match status" value="1"/>
</dbReference>
<proteinExistence type="inferred from homology"/>
<evidence type="ECO:0000259" key="13">
    <source>
        <dbReference type="Pfam" id="PF22776"/>
    </source>
</evidence>
<feature type="transmembrane region" description="Helical" evidence="11">
    <location>
        <begin position="249"/>
        <end position="270"/>
    </location>
</feature>
<feature type="transmembrane region" description="Helical" evidence="11">
    <location>
        <begin position="374"/>
        <end position="393"/>
    </location>
</feature>
<evidence type="ECO:0000256" key="5">
    <source>
        <dbReference type="ARBA" id="ARBA00022692"/>
    </source>
</evidence>
<dbReference type="Pfam" id="PF02705">
    <property type="entry name" value="K_trans"/>
    <property type="match status" value="1"/>
</dbReference>
<dbReference type="AlphaFoldDB" id="A0A5M6CX04"/>
<keyword evidence="8 11" id="KW-1133">Transmembrane helix</keyword>